<dbReference type="EC" id="3.4.22.-" evidence="11"/>
<dbReference type="GO" id="GO:0000423">
    <property type="term" value="P:mitophagy"/>
    <property type="evidence" value="ECO:0007669"/>
    <property type="project" value="TreeGrafter"/>
</dbReference>
<feature type="domain" description="Peptidase C54 catalytic" evidence="12">
    <location>
        <begin position="52"/>
        <end position="197"/>
    </location>
</feature>
<sequence>MNELKQGIGILETSLTGEPPFWDNFDQIFSLDAAPVFALGKRIDTSREGGVQELKKYIQSRLWFTYRRNFSPIGGTGPSSDQGWGCMLRCAQMLLGETLLRRHIHRHFEWNIEEISPIYERILQMFFDEKTAIYSIHQIAQMGVAEGKMVSEWFGPNTAAQVIKKLTIFDDWSNIAVHVALDNTLVIEDAIRMATSYPSENAVKLIFGEILGENVGFF</sequence>
<keyword evidence="6 11" id="KW-0378">Hydrolase</keyword>
<evidence type="ECO:0000256" key="7">
    <source>
        <dbReference type="ARBA" id="ARBA00022807"/>
    </source>
</evidence>
<dbReference type="PANTHER" id="PTHR22624:SF49">
    <property type="entry name" value="CYSTEINE PROTEASE"/>
    <property type="match status" value="1"/>
</dbReference>
<gene>
    <name evidence="13" type="ORF">CAMP_LOCUS1752</name>
</gene>
<reference evidence="13" key="1">
    <citation type="submission" date="2022-11" db="EMBL/GenBank/DDBJ databases">
        <authorList>
            <person name="Kikuchi T."/>
        </authorList>
    </citation>
    <scope>NUCLEOTIDE SEQUENCE</scope>
    <source>
        <strain evidence="13">PS1010</strain>
    </source>
</reference>
<accession>A0A9P1MTI5</accession>
<evidence type="ECO:0000256" key="8">
    <source>
        <dbReference type="ARBA" id="ARBA00022927"/>
    </source>
</evidence>
<evidence type="ECO:0000259" key="12">
    <source>
        <dbReference type="Pfam" id="PF03416"/>
    </source>
</evidence>
<name>A0A9P1MTI5_9PELO</name>
<comment type="similarity">
    <text evidence="2 11">Belongs to the peptidase C54 family.</text>
</comment>
<comment type="catalytic activity">
    <reaction evidence="10">
        <text>[protein]-C-terminal L-amino acid-glycyl-phosphatidylethanolamide + H2O = [protein]-C-terminal L-amino acid-glycine + a 1,2-diacyl-sn-glycero-3-phosphoethanolamine</text>
        <dbReference type="Rhea" id="RHEA:67548"/>
        <dbReference type="Rhea" id="RHEA-COMP:17323"/>
        <dbReference type="Rhea" id="RHEA-COMP:17324"/>
        <dbReference type="ChEBI" id="CHEBI:15377"/>
        <dbReference type="ChEBI" id="CHEBI:64612"/>
        <dbReference type="ChEBI" id="CHEBI:172940"/>
        <dbReference type="ChEBI" id="CHEBI:172941"/>
    </reaction>
    <physiologicalReaction direction="left-to-right" evidence="10">
        <dbReference type="Rhea" id="RHEA:67549"/>
    </physiologicalReaction>
</comment>
<evidence type="ECO:0000256" key="9">
    <source>
        <dbReference type="ARBA" id="ARBA00023006"/>
    </source>
</evidence>
<dbReference type="InterPro" id="IPR038765">
    <property type="entry name" value="Papain-like_cys_pep_sf"/>
</dbReference>
<evidence type="ECO:0000313" key="13">
    <source>
        <dbReference type="EMBL" id="CAI5439115.1"/>
    </source>
</evidence>
<dbReference type="InterPro" id="IPR005078">
    <property type="entry name" value="Peptidase_C54"/>
</dbReference>
<dbReference type="AlphaFoldDB" id="A0A9P1MTI5"/>
<dbReference type="GO" id="GO:0004197">
    <property type="term" value="F:cysteine-type endopeptidase activity"/>
    <property type="evidence" value="ECO:0007669"/>
    <property type="project" value="TreeGrafter"/>
</dbReference>
<dbReference type="GO" id="GO:0019786">
    <property type="term" value="F:protein-phosphatidylethanolamide deconjugating activity"/>
    <property type="evidence" value="ECO:0007669"/>
    <property type="project" value="InterPro"/>
</dbReference>
<dbReference type="SUPFAM" id="SSF54001">
    <property type="entry name" value="Cysteine proteinases"/>
    <property type="match status" value="1"/>
</dbReference>
<evidence type="ECO:0000256" key="4">
    <source>
        <dbReference type="ARBA" id="ARBA00022490"/>
    </source>
</evidence>
<proteinExistence type="inferred from homology"/>
<dbReference type="InterPro" id="IPR046792">
    <property type="entry name" value="Peptidase_C54_cat"/>
</dbReference>
<dbReference type="GO" id="GO:0016485">
    <property type="term" value="P:protein processing"/>
    <property type="evidence" value="ECO:0007669"/>
    <property type="project" value="TreeGrafter"/>
</dbReference>
<evidence type="ECO:0000313" key="14">
    <source>
        <dbReference type="Proteomes" id="UP001152747"/>
    </source>
</evidence>
<organism evidence="13 14">
    <name type="scientific">Caenorhabditis angaria</name>
    <dbReference type="NCBI Taxonomy" id="860376"/>
    <lineage>
        <taxon>Eukaryota</taxon>
        <taxon>Metazoa</taxon>
        <taxon>Ecdysozoa</taxon>
        <taxon>Nematoda</taxon>
        <taxon>Chromadorea</taxon>
        <taxon>Rhabditida</taxon>
        <taxon>Rhabditina</taxon>
        <taxon>Rhabditomorpha</taxon>
        <taxon>Rhabditoidea</taxon>
        <taxon>Rhabditidae</taxon>
        <taxon>Peloderinae</taxon>
        <taxon>Caenorhabditis</taxon>
    </lineage>
</organism>
<keyword evidence="5 11" id="KW-0645">Protease</keyword>
<evidence type="ECO:0000256" key="1">
    <source>
        <dbReference type="ARBA" id="ARBA00004496"/>
    </source>
</evidence>
<dbReference type="OrthoDB" id="2960936at2759"/>
<keyword evidence="14" id="KW-1185">Reference proteome</keyword>
<evidence type="ECO:0000256" key="3">
    <source>
        <dbReference type="ARBA" id="ARBA00022448"/>
    </source>
</evidence>
<evidence type="ECO:0000256" key="5">
    <source>
        <dbReference type="ARBA" id="ARBA00022670"/>
    </source>
</evidence>
<dbReference type="Pfam" id="PF03416">
    <property type="entry name" value="Peptidase_C54"/>
    <property type="match status" value="1"/>
</dbReference>
<dbReference type="GO" id="GO:0035973">
    <property type="term" value="P:aggrephagy"/>
    <property type="evidence" value="ECO:0007669"/>
    <property type="project" value="TreeGrafter"/>
</dbReference>
<protein>
    <recommendedName>
        <fullName evidence="11">Cysteine protease</fullName>
        <ecNumber evidence="11">3.4.22.-</ecNumber>
    </recommendedName>
</protein>
<keyword evidence="8 11" id="KW-0653">Protein transport</keyword>
<keyword evidence="7" id="KW-0788">Thiol protease</keyword>
<dbReference type="PANTHER" id="PTHR22624">
    <property type="entry name" value="CYSTEINE PROTEASE ATG4"/>
    <property type="match status" value="1"/>
</dbReference>
<dbReference type="GO" id="GO:0000045">
    <property type="term" value="P:autophagosome assembly"/>
    <property type="evidence" value="ECO:0007669"/>
    <property type="project" value="TreeGrafter"/>
</dbReference>
<dbReference type="GO" id="GO:0015031">
    <property type="term" value="P:protein transport"/>
    <property type="evidence" value="ECO:0007669"/>
    <property type="project" value="UniProtKB-KW"/>
</dbReference>
<keyword evidence="3" id="KW-0813">Transport</keyword>
<keyword evidence="4 11" id="KW-0963">Cytoplasm</keyword>
<evidence type="ECO:0000256" key="11">
    <source>
        <dbReference type="RuleBase" id="RU363115"/>
    </source>
</evidence>
<comment type="function">
    <text evidence="11">Cysteine protease that plays a key role in autophagy by mediating both proteolytic activation and delipidation of ATG8 family proteins.</text>
</comment>
<keyword evidence="9 11" id="KW-0072">Autophagy</keyword>
<dbReference type="GO" id="GO:0005737">
    <property type="term" value="C:cytoplasm"/>
    <property type="evidence" value="ECO:0007669"/>
    <property type="project" value="UniProtKB-SubCell"/>
</dbReference>
<evidence type="ECO:0000256" key="10">
    <source>
        <dbReference type="ARBA" id="ARBA00029362"/>
    </source>
</evidence>
<dbReference type="GO" id="GO:0034727">
    <property type="term" value="P:piecemeal microautophagy of the nucleus"/>
    <property type="evidence" value="ECO:0007669"/>
    <property type="project" value="TreeGrafter"/>
</dbReference>
<comment type="subcellular location">
    <subcellularLocation>
        <location evidence="1 11">Cytoplasm</location>
    </subcellularLocation>
</comment>
<comment type="caution">
    <text evidence="13">The sequence shown here is derived from an EMBL/GenBank/DDBJ whole genome shotgun (WGS) entry which is preliminary data.</text>
</comment>
<dbReference type="EMBL" id="CANHGI010000001">
    <property type="protein sequence ID" value="CAI5439115.1"/>
    <property type="molecule type" value="Genomic_DNA"/>
</dbReference>
<evidence type="ECO:0000256" key="6">
    <source>
        <dbReference type="ARBA" id="ARBA00022801"/>
    </source>
</evidence>
<dbReference type="Proteomes" id="UP001152747">
    <property type="component" value="Unassembled WGS sequence"/>
</dbReference>
<evidence type="ECO:0000256" key="2">
    <source>
        <dbReference type="ARBA" id="ARBA00010958"/>
    </source>
</evidence>